<accession>A0A919K736</accession>
<dbReference type="Proteomes" id="UP000636960">
    <property type="component" value="Unassembled WGS sequence"/>
</dbReference>
<dbReference type="RefSeq" id="WP_203786700.1">
    <property type="nucleotide sequence ID" value="NZ_BOMV01000076.1"/>
</dbReference>
<feature type="transmembrane region" description="Helical" evidence="1">
    <location>
        <begin position="37"/>
        <end position="58"/>
    </location>
</feature>
<keyword evidence="3" id="KW-1185">Reference proteome</keyword>
<protein>
    <submittedName>
        <fullName evidence="2">Uncharacterized protein</fullName>
    </submittedName>
</protein>
<proteinExistence type="predicted"/>
<keyword evidence="1" id="KW-0812">Transmembrane</keyword>
<gene>
    <name evidence="2" type="ORF">Ari01nite_71880</name>
</gene>
<reference evidence="2" key="1">
    <citation type="submission" date="2021-01" db="EMBL/GenBank/DDBJ databases">
        <title>Whole genome shotgun sequence of Actinoplanes rishiriensis NBRC 108556.</title>
        <authorList>
            <person name="Komaki H."/>
            <person name="Tamura T."/>
        </authorList>
    </citation>
    <scope>NUCLEOTIDE SEQUENCE</scope>
    <source>
        <strain evidence="2">NBRC 108556</strain>
    </source>
</reference>
<organism evidence="2 3">
    <name type="scientific">Paractinoplanes rishiriensis</name>
    <dbReference type="NCBI Taxonomy" id="1050105"/>
    <lineage>
        <taxon>Bacteria</taxon>
        <taxon>Bacillati</taxon>
        <taxon>Actinomycetota</taxon>
        <taxon>Actinomycetes</taxon>
        <taxon>Micromonosporales</taxon>
        <taxon>Micromonosporaceae</taxon>
        <taxon>Paractinoplanes</taxon>
    </lineage>
</organism>
<name>A0A919K736_9ACTN</name>
<comment type="caution">
    <text evidence="2">The sequence shown here is derived from an EMBL/GenBank/DDBJ whole genome shotgun (WGS) entry which is preliminary data.</text>
</comment>
<sequence>MQLHEFVDTVTADEPPLSRTADDIVRAGRRAQRHRRAGFASAGAAGLVAVVVAGAFALPSREADQSTASVETADPKNNNAVWTDAAPFTFTFQGFDAGKFHVQNPIVTSTAYQIASVYMDGAESNDKPVSGDETATAKTPEELLEQKRNAKPTIYAYLTLYRPGAFDPSKIKNGRNITVNGRQAVQATLTVGLEPDSPPAPGNKQLAWEYTDNAWATVTSISSSESSPSFADLTGLVGGLKPSAPAPATLPFTVGYVPAGYQPVQTGTTALPGLDGIASARGGDYGGATYAKPAPAPTGLAAPFDQGTEAGVDNSFSIFVTPSGNSNQKARAGKTACYPNGFCNVWSADGKVQVQVSNQGTGAKLPESELRKIVRSIRLADVTDAGTWHPAAEALKQ</sequence>
<evidence type="ECO:0000256" key="1">
    <source>
        <dbReference type="SAM" id="Phobius"/>
    </source>
</evidence>
<keyword evidence="1" id="KW-0472">Membrane</keyword>
<evidence type="ECO:0000313" key="3">
    <source>
        <dbReference type="Proteomes" id="UP000636960"/>
    </source>
</evidence>
<evidence type="ECO:0000313" key="2">
    <source>
        <dbReference type="EMBL" id="GIE99723.1"/>
    </source>
</evidence>
<keyword evidence="1" id="KW-1133">Transmembrane helix</keyword>
<dbReference type="EMBL" id="BOMV01000076">
    <property type="protein sequence ID" value="GIE99723.1"/>
    <property type="molecule type" value="Genomic_DNA"/>
</dbReference>
<dbReference type="AlphaFoldDB" id="A0A919K736"/>